<proteinExistence type="predicted"/>
<protein>
    <submittedName>
        <fullName evidence="2">Uncharacterized protein</fullName>
    </submittedName>
</protein>
<name>A0ABY2H903_9HYPO</name>
<dbReference type="RefSeq" id="XP_073560991.1">
    <property type="nucleotide sequence ID" value="XM_073700295.1"/>
</dbReference>
<organism evidence="2 3">
    <name type="scientific">Trichoderma ghanense</name>
    <dbReference type="NCBI Taxonomy" id="65468"/>
    <lineage>
        <taxon>Eukaryota</taxon>
        <taxon>Fungi</taxon>
        <taxon>Dikarya</taxon>
        <taxon>Ascomycota</taxon>
        <taxon>Pezizomycotina</taxon>
        <taxon>Sordariomycetes</taxon>
        <taxon>Hypocreomycetidae</taxon>
        <taxon>Hypocreales</taxon>
        <taxon>Hypocreaceae</taxon>
        <taxon>Trichoderma</taxon>
    </lineage>
</organism>
<comment type="caution">
    <text evidence="2">The sequence shown here is derived from an EMBL/GenBank/DDBJ whole genome shotgun (WGS) entry which is preliminary data.</text>
</comment>
<dbReference type="Proteomes" id="UP001642720">
    <property type="component" value="Unassembled WGS sequence"/>
</dbReference>
<gene>
    <name evidence="2" type="ORF">CCMA1212_002928</name>
</gene>
<keyword evidence="3" id="KW-1185">Reference proteome</keyword>
<sequence length="186" mass="19689">MGLGKRARAAATSPTQRSPREKGRVIGRRIQMKVKLRREGGSVMWNPWIECLVTLAREAAEATRTAGATRTALLPLQGPAVTSLLLVLCDFRSGLILGHSDVLGPYPRKDLGGFGGILAPGADLGAVLPEEKGEGNAGQRQEGRNGTRPVDTQVLVHVAGEERESSAKERSEDGAGSQSRGGEDDI</sequence>
<dbReference type="GeneID" id="300574745"/>
<accession>A0ABY2H903</accession>
<evidence type="ECO:0000313" key="3">
    <source>
        <dbReference type="Proteomes" id="UP001642720"/>
    </source>
</evidence>
<evidence type="ECO:0000256" key="1">
    <source>
        <dbReference type="SAM" id="MobiDB-lite"/>
    </source>
</evidence>
<evidence type="ECO:0000313" key="2">
    <source>
        <dbReference type="EMBL" id="TFB04790.1"/>
    </source>
</evidence>
<feature type="region of interest" description="Disordered" evidence="1">
    <location>
        <begin position="127"/>
        <end position="186"/>
    </location>
</feature>
<feature type="region of interest" description="Disordered" evidence="1">
    <location>
        <begin position="1"/>
        <end position="23"/>
    </location>
</feature>
<feature type="compositionally biased region" description="Basic and acidic residues" evidence="1">
    <location>
        <begin position="159"/>
        <end position="173"/>
    </location>
</feature>
<dbReference type="EMBL" id="PPTA01000003">
    <property type="protein sequence ID" value="TFB04790.1"/>
    <property type="molecule type" value="Genomic_DNA"/>
</dbReference>
<reference evidence="2 3" key="1">
    <citation type="submission" date="2018-01" db="EMBL/GenBank/DDBJ databases">
        <title>Genome characterization of the sugarcane-associated fungus Trichoderma ghanense CCMA-1212 and their application in lignocelulose bioconversion.</title>
        <authorList>
            <person name="Steindorff A.S."/>
            <person name="Mendes T.D."/>
            <person name="Vilela E.S.D."/>
            <person name="Rodrigues D.S."/>
            <person name="Formighieri E.F."/>
            <person name="Melo I.S."/>
            <person name="Favaro L.C.L."/>
        </authorList>
    </citation>
    <scope>NUCLEOTIDE SEQUENCE [LARGE SCALE GENOMIC DNA]</scope>
    <source>
        <strain evidence="2 3">CCMA-1212</strain>
    </source>
</reference>